<dbReference type="EC" id="6.3.2.31" evidence="9"/>
<keyword evidence="4" id="KW-0460">Magnesium</keyword>
<reference evidence="9" key="1">
    <citation type="submission" date="2022-10" db="EMBL/GenBank/DDBJ databases">
        <title>The WGS of Solirubrobacter sp. CPCC 204708.</title>
        <authorList>
            <person name="Jiang Z."/>
        </authorList>
    </citation>
    <scope>NUCLEOTIDE SEQUENCE</scope>
    <source>
        <strain evidence="9">CPCC 204708</strain>
    </source>
</reference>
<dbReference type="InterPro" id="IPR008225">
    <property type="entry name" value="F420-0_g-glutamyl_ligase"/>
</dbReference>
<dbReference type="PANTHER" id="PTHR47917:SF1">
    <property type="entry name" value="COENZYME F420:L-GLUTAMATE LIGASE"/>
    <property type="match status" value="1"/>
</dbReference>
<organism evidence="9 10">
    <name type="scientific">Solirubrobacter deserti</name>
    <dbReference type="NCBI Taxonomy" id="2282478"/>
    <lineage>
        <taxon>Bacteria</taxon>
        <taxon>Bacillati</taxon>
        <taxon>Actinomycetota</taxon>
        <taxon>Thermoleophilia</taxon>
        <taxon>Solirubrobacterales</taxon>
        <taxon>Solirubrobacteraceae</taxon>
        <taxon>Solirubrobacter</taxon>
    </lineage>
</organism>
<dbReference type="Proteomes" id="UP001147700">
    <property type="component" value="Unassembled WGS sequence"/>
</dbReference>
<dbReference type="Gene3D" id="3.90.1660.10">
    <property type="entry name" value="CofE-like domain"/>
    <property type="match status" value="1"/>
</dbReference>
<comment type="caution">
    <text evidence="9">The sequence shown here is derived from an EMBL/GenBank/DDBJ whole genome shotgun (WGS) entry which is preliminary data.</text>
</comment>
<evidence type="ECO:0000256" key="4">
    <source>
        <dbReference type="ARBA" id="ARBA00022842"/>
    </source>
</evidence>
<accession>A0ABT4RF96</accession>
<keyword evidence="6" id="KW-0342">GTP-binding</keyword>
<keyword evidence="3" id="KW-0547">Nucleotide-binding</keyword>
<dbReference type="InterPro" id="IPR002847">
    <property type="entry name" value="F420-0_gamma-glut_ligase-dom"/>
</dbReference>
<dbReference type="EMBL" id="JAPCID010000008">
    <property type="protein sequence ID" value="MDA0137209.1"/>
    <property type="molecule type" value="Genomic_DNA"/>
</dbReference>
<dbReference type="GO" id="GO:0052618">
    <property type="term" value="F:coenzyme F420-0:L-glutamate ligase activity"/>
    <property type="evidence" value="ECO:0007669"/>
    <property type="project" value="UniProtKB-EC"/>
</dbReference>
<proteinExistence type="predicted"/>
<dbReference type="NCBIfam" id="TIGR01916">
    <property type="entry name" value="F420_cofE"/>
    <property type="match status" value="1"/>
</dbReference>
<evidence type="ECO:0000256" key="5">
    <source>
        <dbReference type="ARBA" id="ARBA00022958"/>
    </source>
</evidence>
<keyword evidence="1 9" id="KW-0436">Ligase</keyword>
<keyword evidence="5" id="KW-0630">Potassium</keyword>
<dbReference type="SUPFAM" id="SSF144010">
    <property type="entry name" value="CofE-like"/>
    <property type="match status" value="1"/>
</dbReference>
<name>A0ABT4RF96_9ACTN</name>
<keyword evidence="2" id="KW-0479">Metal-binding</keyword>
<evidence type="ECO:0000256" key="2">
    <source>
        <dbReference type="ARBA" id="ARBA00022723"/>
    </source>
</evidence>
<keyword evidence="10" id="KW-1185">Reference proteome</keyword>
<sequence length="243" mass="26057">MIELLALPGLPEVRPGDDLARLILDTGTELTADDVLVVAHKVVSKAEGRVVDLGDVTPGERARRLAADHGKDPRHVEVVLSEAAQLVRADGGRLICRTRHGFVCANAGVDQSNASHPDQLILLPLDPDASARRLRAALPNRPAVIITDSFGRAWRTGQCEVAIGAAGIIALEDWRGQPDTQGRELHATMIAVADEAAAAADLARAKDSREPAIRVRGLHRHITPEDGAGVAPLIRRLEDDLFR</sequence>
<keyword evidence="7" id="KW-0464">Manganese</keyword>
<evidence type="ECO:0000259" key="8">
    <source>
        <dbReference type="Pfam" id="PF01996"/>
    </source>
</evidence>
<feature type="domain" description="Coenzyme F420:L-glutamate ligase-like" evidence="8">
    <location>
        <begin position="10"/>
        <end position="217"/>
    </location>
</feature>
<evidence type="ECO:0000256" key="6">
    <source>
        <dbReference type="ARBA" id="ARBA00023134"/>
    </source>
</evidence>
<evidence type="ECO:0000256" key="1">
    <source>
        <dbReference type="ARBA" id="ARBA00022598"/>
    </source>
</evidence>
<dbReference type="Gene3D" id="3.30.1330.100">
    <property type="entry name" value="CofE-like"/>
    <property type="match status" value="1"/>
</dbReference>
<evidence type="ECO:0000313" key="10">
    <source>
        <dbReference type="Proteomes" id="UP001147700"/>
    </source>
</evidence>
<evidence type="ECO:0000313" key="9">
    <source>
        <dbReference type="EMBL" id="MDA0137209.1"/>
    </source>
</evidence>
<evidence type="ECO:0000256" key="3">
    <source>
        <dbReference type="ARBA" id="ARBA00022741"/>
    </source>
</evidence>
<gene>
    <name evidence="9" type="primary">cofE</name>
    <name evidence="9" type="ORF">OJ962_06845</name>
</gene>
<dbReference type="PANTHER" id="PTHR47917">
    <property type="match status" value="1"/>
</dbReference>
<evidence type="ECO:0000256" key="7">
    <source>
        <dbReference type="ARBA" id="ARBA00023211"/>
    </source>
</evidence>
<dbReference type="Pfam" id="PF01996">
    <property type="entry name" value="F420_ligase"/>
    <property type="match status" value="1"/>
</dbReference>
<protein>
    <submittedName>
        <fullName evidence="9">Coenzyme F420-0:L-glutamate ligase</fullName>
        <ecNumber evidence="9">6.3.2.31</ecNumber>
    </submittedName>
</protein>
<dbReference type="RefSeq" id="WP_202957127.1">
    <property type="nucleotide sequence ID" value="NZ_JAPCID010000008.1"/>
</dbReference>